<accession>A0A9X1TCQ4</accession>
<proteinExistence type="predicted"/>
<gene>
    <name evidence="1" type="ORF">LXM26_00480</name>
</gene>
<evidence type="ECO:0000313" key="2">
    <source>
        <dbReference type="Proteomes" id="UP001139000"/>
    </source>
</evidence>
<reference evidence="1" key="1">
    <citation type="submission" date="2021-12" db="EMBL/GenBank/DDBJ databases">
        <title>Novel species in genus Dyadobacter.</title>
        <authorList>
            <person name="Ma C."/>
        </authorList>
    </citation>
    <scope>NUCLEOTIDE SEQUENCE</scope>
    <source>
        <strain evidence="1">LJ419</strain>
    </source>
</reference>
<dbReference type="AlphaFoldDB" id="A0A9X1TCQ4"/>
<keyword evidence="2" id="KW-1185">Reference proteome</keyword>
<protein>
    <submittedName>
        <fullName evidence="1">Uncharacterized protein</fullName>
    </submittedName>
</protein>
<dbReference type="RefSeq" id="WP_234652283.1">
    <property type="nucleotide sequence ID" value="NZ_CP094997.1"/>
</dbReference>
<dbReference type="EMBL" id="JAJTTC010000001">
    <property type="protein sequence ID" value="MCF0059949.1"/>
    <property type="molecule type" value="Genomic_DNA"/>
</dbReference>
<comment type="caution">
    <text evidence="1">The sequence shown here is derived from an EMBL/GenBank/DDBJ whole genome shotgun (WGS) entry which is preliminary data.</text>
</comment>
<organism evidence="1 2">
    <name type="scientific">Dyadobacter chenwenxiniae</name>
    <dbReference type="NCBI Taxonomy" id="2906456"/>
    <lineage>
        <taxon>Bacteria</taxon>
        <taxon>Pseudomonadati</taxon>
        <taxon>Bacteroidota</taxon>
        <taxon>Cytophagia</taxon>
        <taxon>Cytophagales</taxon>
        <taxon>Spirosomataceae</taxon>
        <taxon>Dyadobacter</taxon>
    </lineage>
</organism>
<dbReference type="Proteomes" id="UP001139000">
    <property type="component" value="Unassembled WGS sequence"/>
</dbReference>
<evidence type="ECO:0000313" key="1">
    <source>
        <dbReference type="EMBL" id="MCF0059949.1"/>
    </source>
</evidence>
<name>A0A9X1TCQ4_9BACT</name>
<sequence>MITIQNGFIHIEEKIDKYVIDKYFSVSNIKSISQLKPVDDIQQPTIIEFLNSDQVTVDANAKDLVNYLIIKNESEPSNERYSSPEDLNRAMRILETRGVNAARVFMGYPPI</sequence>